<dbReference type="InterPro" id="IPR029058">
    <property type="entry name" value="AB_hydrolase_fold"/>
</dbReference>
<reference evidence="2 3" key="1">
    <citation type="submission" date="2023-05" db="EMBL/GenBank/DDBJ databases">
        <title>Genome sequence of Pinibacter sp. MAH-24.</title>
        <authorList>
            <person name="Huq M.A."/>
        </authorList>
    </citation>
    <scope>NUCLEOTIDE SEQUENCE [LARGE SCALE GENOMIC DNA]</scope>
    <source>
        <strain evidence="2 3">MAH-24</strain>
    </source>
</reference>
<organism evidence="2 3">
    <name type="scientific">Pinibacter soli</name>
    <dbReference type="NCBI Taxonomy" id="3044211"/>
    <lineage>
        <taxon>Bacteria</taxon>
        <taxon>Pseudomonadati</taxon>
        <taxon>Bacteroidota</taxon>
        <taxon>Chitinophagia</taxon>
        <taxon>Chitinophagales</taxon>
        <taxon>Chitinophagaceae</taxon>
        <taxon>Pinibacter</taxon>
    </lineage>
</organism>
<dbReference type="Proteomes" id="UP001226434">
    <property type="component" value="Unassembled WGS sequence"/>
</dbReference>
<accession>A0ABT6R9M2</accession>
<evidence type="ECO:0000259" key="1">
    <source>
        <dbReference type="Pfam" id="PF12146"/>
    </source>
</evidence>
<dbReference type="Gene3D" id="3.40.50.1820">
    <property type="entry name" value="alpha/beta hydrolase"/>
    <property type="match status" value="1"/>
</dbReference>
<evidence type="ECO:0000313" key="2">
    <source>
        <dbReference type="EMBL" id="MDI3319252.1"/>
    </source>
</evidence>
<keyword evidence="2" id="KW-0378">Hydrolase</keyword>
<protein>
    <submittedName>
        <fullName evidence="2">Alpha/beta fold hydrolase</fullName>
    </submittedName>
</protein>
<dbReference type="Pfam" id="PF12146">
    <property type="entry name" value="Hydrolase_4"/>
    <property type="match status" value="1"/>
</dbReference>
<proteinExistence type="predicted"/>
<evidence type="ECO:0000313" key="3">
    <source>
        <dbReference type="Proteomes" id="UP001226434"/>
    </source>
</evidence>
<dbReference type="RefSeq" id="WP_282333366.1">
    <property type="nucleotide sequence ID" value="NZ_JASBRG010000003.1"/>
</dbReference>
<gene>
    <name evidence="2" type="ORF">QJ048_05680</name>
</gene>
<dbReference type="GO" id="GO:0016787">
    <property type="term" value="F:hydrolase activity"/>
    <property type="evidence" value="ECO:0007669"/>
    <property type="project" value="UniProtKB-KW"/>
</dbReference>
<keyword evidence="3" id="KW-1185">Reference proteome</keyword>
<dbReference type="InterPro" id="IPR022742">
    <property type="entry name" value="Hydrolase_4"/>
</dbReference>
<name>A0ABT6R9M2_9BACT</name>
<dbReference type="EMBL" id="JASBRG010000003">
    <property type="protein sequence ID" value="MDI3319252.1"/>
    <property type="molecule type" value="Genomic_DNA"/>
</dbReference>
<feature type="domain" description="Serine aminopeptidase S33" evidence="1">
    <location>
        <begin position="125"/>
        <end position="283"/>
    </location>
</feature>
<comment type="caution">
    <text evidence="2">The sequence shown here is derived from an EMBL/GenBank/DDBJ whole genome shotgun (WGS) entry which is preliminary data.</text>
</comment>
<sequence>MQIKRQSHFKDEKQDFLFLNNWVSKLEKANDRKFERIELATALGKTHVWGINTKENAETLVIFPGARTTSLFWDFDKGLDNIGLNLSIFMVETNGLPNFSNGATPDIKALDYGHWANEVLDKLNLKSVYVAGASFGGLICMKLGITNPGKIKAAFLLNPGCLQPFSMKWSNLYYNLLPIIKPTDKNVLAFLNKAIFSKPNHQLSPQAEKLIIEYEVFALTRYKDNTQKPYYMDKQLADVKVDAYLLEGNKDLLFPYQKSIDNANKNIKTLKDVKVFENVGHGIETYKEAMKYIGETIKKLSEPTNNIV</sequence>
<dbReference type="SUPFAM" id="SSF53474">
    <property type="entry name" value="alpha/beta-Hydrolases"/>
    <property type="match status" value="1"/>
</dbReference>